<dbReference type="EMBL" id="FNHL01000001">
    <property type="protein sequence ID" value="SDL88768.1"/>
    <property type="molecule type" value="Genomic_DNA"/>
</dbReference>
<dbReference type="Gene3D" id="2.60.40.10">
    <property type="entry name" value="Immunoglobulins"/>
    <property type="match status" value="1"/>
</dbReference>
<evidence type="ECO:0000313" key="3">
    <source>
        <dbReference type="EMBL" id="SDL88768.1"/>
    </source>
</evidence>
<dbReference type="RefSeq" id="WP_089692952.1">
    <property type="nucleotide sequence ID" value="NZ_FNHL01000001.1"/>
</dbReference>
<dbReference type="PANTHER" id="PTHR33608">
    <property type="entry name" value="BLL2464 PROTEIN"/>
    <property type="match status" value="1"/>
</dbReference>
<evidence type="ECO:0000259" key="1">
    <source>
        <dbReference type="Pfam" id="PF01345"/>
    </source>
</evidence>
<feature type="domain" description="DUF58" evidence="2">
    <location>
        <begin position="205"/>
        <end position="373"/>
    </location>
</feature>
<gene>
    <name evidence="3" type="ORF">SAMN04487949_0067</name>
</gene>
<dbReference type="Pfam" id="PF01345">
    <property type="entry name" value="DUF11"/>
    <property type="match status" value="1"/>
</dbReference>
<reference evidence="4" key="1">
    <citation type="submission" date="2016-10" db="EMBL/GenBank/DDBJ databases">
        <authorList>
            <person name="Varghese N."/>
            <person name="Submissions S."/>
        </authorList>
    </citation>
    <scope>NUCLEOTIDE SEQUENCE [LARGE SCALE GENOMIC DNA]</scope>
    <source>
        <strain evidence="4">CGMCC 1.10119</strain>
    </source>
</reference>
<dbReference type="InterPro" id="IPR001434">
    <property type="entry name" value="OmcB-like_DUF11"/>
</dbReference>
<dbReference type="InterPro" id="IPR013783">
    <property type="entry name" value="Ig-like_fold"/>
</dbReference>
<name>A0A1G9NQB2_9EURY</name>
<evidence type="ECO:0000313" key="4">
    <source>
        <dbReference type="Proteomes" id="UP000199451"/>
    </source>
</evidence>
<protein>
    <submittedName>
        <fullName evidence="3">Conserved repeat domain-containing protein</fullName>
    </submittedName>
</protein>
<accession>A0A1G9NQB2</accession>
<sequence length="428" mass="46191">MSTENERDSVRFTGGPGRWDVGLTVGLLAGVSGLVVGNPAMFLSAAVGLTYAGYRYATRPPELDLAVDRTLSETSPAPGSTVEVTLTVTNEGEGPVADLRVVDGVPERVAVEDGSPRVCTSLRAGERETLTYTVRASRGSHQFDETVLVARNVSGGAEKRLAVEVPTTLTCEAGVERLSLAAQTVASSGRVSTDVGGQGLEFYATRKHHPSDPMSRIDWKRYARTGELTTVEFRQERAATVVLLVDTRPPAHVVREAGEPDAVWLSAYAGERLTEALLDASNRVGAALYGPEEAYLAPGTGRDQALRVGQLFETIEPPADEPDMFGADDQWGFDSLLKRLPSAAQVVFLSPLVDDEPTTALRRLQAHGHSVTVVTPNLSGETLGGTVARLERARRFSDLRRREIRVVEWSPDEPLYTAVDRATARWSP</sequence>
<organism evidence="3 4">
    <name type="scientific">Halogranum gelatinilyticum</name>
    <dbReference type="NCBI Taxonomy" id="660521"/>
    <lineage>
        <taxon>Archaea</taxon>
        <taxon>Methanobacteriati</taxon>
        <taxon>Methanobacteriota</taxon>
        <taxon>Stenosarchaea group</taxon>
        <taxon>Halobacteria</taxon>
        <taxon>Halobacteriales</taxon>
        <taxon>Haloferacaceae</taxon>
    </lineage>
</organism>
<feature type="domain" description="DUF11" evidence="1">
    <location>
        <begin position="64"/>
        <end position="147"/>
    </location>
</feature>
<dbReference type="AlphaFoldDB" id="A0A1G9NQB2"/>
<dbReference type="STRING" id="660521.SAMN04487949_0067"/>
<dbReference type="PANTHER" id="PTHR33608:SF6">
    <property type="entry name" value="BLL2464 PROTEIN"/>
    <property type="match status" value="1"/>
</dbReference>
<proteinExistence type="predicted"/>
<dbReference type="Pfam" id="PF01882">
    <property type="entry name" value="DUF58"/>
    <property type="match status" value="1"/>
</dbReference>
<evidence type="ECO:0000259" key="2">
    <source>
        <dbReference type="Pfam" id="PF01882"/>
    </source>
</evidence>
<dbReference type="Proteomes" id="UP000199451">
    <property type="component" value="Unassembled WGS sequence"/>
</dbReference>
<keyword evidence="4" id="KW-1185">Reference proteome</keyword>
<dbReference type="InterPro" id="IPR002881">
    <property type="entry name" value="DUF58"/>
</dbReference>